<protein>
    <recommendedName>
        <fullName evidence="4">Outer membrane protein assembly factor BamE</fullName>
    </recommendedName>
</protein>
<reference evidence="8 9" key="1">
    <citation type="submission" date="2024-06" db="EMBL/GenBank/DDBJ databases">
        <authorList>
            <person name="Woo H."/>
        </authorList>
    </citation>
    <scope>NUCLEOTIDE SEQUENCE [LARGE SCALE GENOMIC DNA]</scope>
    <source>
        <strain evidence="8 9">Si-c</strain>
    </source>
</reference>
<sequence length="163" mass="17671">MQKLITLPVVALLALAVSGCHLVYTPDVRQGNLLDKTIDQKAVDQLKPGLTKRQVLLLVGTPSVTSPFDQSRWDYTSTYSHRGGPMQVSTMTLYFDNDTLARVEGSPYLENNKNLLKESKKYHVDYPVDEAKGDKDMSGKDDKGSGSDSGNSSGGDSGGDNSN</sequence>
<dbReference type="EMBL" id="JBFOHK010000001">
    <property type="protein sequence ID" value="MEW9570510.1"/>
    <property type="molecule type" value="Genomic_DNA"/>
</dbReference>
<feature type="region of interest" description="Disordered" evidence="5">
    <location>
        <begin position="119"/>
        <end position="163"/>
    </location>
</feature>
<evidence type="ECO:0000256" key="3">
    <source>
        <dbReference type="ARBA" id="ARBA00023237"/>
    </source>
</evidence>
<dbReference type="Gene3D" id="3.30.1450.10">
    <property type="match status" value="1"/>
</dbReference>
<feature type="compositionally biased region" description="Gly residues" evidence="5">
    <location>
        <begin position="152"/>
        <end position="163"/>
    </location>
</feature>
<evidence type="ECO:0000256" key="6">
    <source>
        <dbReference type="SAM" id="SignalP"/>
    </source>
</evidence>
<comment type="function">
    <text evidence="4">Part of the outer membrane protein assembly complex, which is involved in assembly and insertion of beta-barrel proteins into the outer membrane.</text>
</comment>
<keyword evidence="3 4" id="KW-0998">Cell outer membrane</keyword>
<evidence type="ECO:0000256" key="4">
    <source>
        <dbReference type="HAMAP-Rule" id="MF_00925"/>
    </source>
</evidence>
<gene>
    <name evidence="4" type="primary">bamE</name>
    <name evidence="8" type="ORF">ABQJ54_01960</name>
</gene>
<dbReference type="PANTHER" id="PTHR37482:SF1">
    <property type="entry name" value="OUTER MEMBRANE PROTEIN ASSEMBLY FACTOR BAME"/>
    <property type="match status" value="1"/>
</dbReference>
<dbReference type="InterPro" id="IPR037873">
    <property type="entry name" value="BamE-like"/>
</dbReference>
<evidence type="ECO:0000259" key="7">
    <source>
        <dbReference type="Pfam" id="PF04355"/>
    </source>
</evidence>
<feature type="compositionally biased region" description="Basic and acidic residues" evidence="5">
    <location>
        <begin position="119"/>
        <end position="145"/>
    </location>
</feature>
<dbReference type="PROSITE" id="PS51257">
    <property type="entry name" value="PROKAR_LIPOPROTEIN"/>
    <property type="match status" value="1"/>
</dbReference>
<comment type="caution">
    <text evidence="8">The sequence shown here is derived from an EMBL/GenBank/DDBJ whole genome shotgun (WGS) entry which is preliminary data.</text>
</comment>
<evidence type="ECO:0000313" key="9">
    <source>
        <dbReference type="Proteomes" id="UP001556220"/>
    </source>
</evidence>
<feature type="signal peptide" evidence="6">
    <location>
        <begin position="1"/>
        <end position="22"/>
    </location>
</feature>
<accession>A0ABV3Q9N6</accession>
<evidence type="ECO:0000256" key="5">
    <source>
        <dbReference type="SAM" id="MobiDB-lite"/>
    </source>
</evidence>
<proteinExistence type="inferred from homology"/>
<comment type="similarity">
    <text evidence="4">Belongs to the BamE family.</text>
</comment>
<comment type="subunit">
    <text evidence="4">Part of the Bam complex.</text>
</comment>
<dbReference type="PANTHER" id="PTHR37482">
    <property type="entry name" value="OUTER MEMBRANE PROTEIN ASSEMBLY FACTOR BAME"/>
    <property type="match status" value="1"/>
</dbReference>
<keyword evidence="4" id="KW-0449">Lipoprotein</keyword>
<keyword evidence="4" id="KW-0564">Palmitate</keyword>
<dbReference type="HAMAP" id="MF_00925">
    <property type="entry name" value="OM_assembly_BamE"/>
    <property type="match status" value="1"/>
</dbReference>
<comment type="subcellular location">
    <subcellularLocation>
        <location evidence="4">Cell outer membrane</location>
        <topology evidence="4">Lipid-anchor</topology>
    </subcellularLocation>
</comment>
<feature type="domain" description="Outer membrane protein assembly factor BamE" evidence="7">
    <location>
        <begin position="38"/>
        <end position="104"/>
    </location>
</feature>
<evidence type="ECO:0000313" key="8">
    <source>
        <dbReference type="EMBL" id="MEW9570510.1"/>
    </source>
</evidence>
<keyword evidence="1 4" id="KW-0732">Signal</keyword>
<dbReference type="InterPro" id="IPR007450">
    <property type="entry name" value="BamE_dom"/>
</dbReference>
<evidence type="ECO:0000256" key="2">
    <source>
        <dbReference type="ARBA" id="ARBA00023136"/>
    </source>
</evidence>
<keyword evidence="2 4" id="KW-0472">Membrane</keyword>
<dbReference type="RefSeq" id="WP_367852599.1">
    <property type="nucleotide sequence ID" value="NZ_JBFOHK010000001.1"/>
</dbReference>
<organism evidence="8 9">
    <name type="scientific">Rhodanobacter lycopersici</name>
    <dbReference type="NCBI Taxonomy" id="3162487"/>
    <lineage>
        <taxon>Bacteria</taxon>
        <taxon>Pseudomonadati</taxon>
        <taxon>Pseudomonadota</taxon>
        <taxon>Gammaproteobacteria</taxon>
        <taxon>Lysobacterales</taxon>
        <taxon>Rhodanobacteraceae</taxon>
        <taxon>Rhodanobacter</taxon>
    </lineage>
</organism>
<dbReference type="Proteomes" id="UP001556220">
    <property type="component" value="Unassembled WGS sequence"/>
</dbReference>
<dbReference type="InterPro" id="IPR026592">
    <property type="entry name" value="BamE"/>
</dbReference>
<feature type="chain" id="PRO_5045532731" description="Outer membrane protein assembly factor BamE" evidence="6">
    <location>
        <begin position="23"/>
        <end position="163"/>
    </location>
</feature>
<evidence type="ECO:0000256" key="1">
    <source>
        <dbReference type="ARBA" id="ARBA00022729"/>
    </source>
</evidence>
<dbReference type="Pfam" id="PF04355">
    <property type="entry name" value="BamE"/>
    <property type="match status" value="1"/>
</dbReference>
<name>A0ABV3Q9N6_9GAMM</name>
<keyword evidence="9" id="KW-1185">Reference proteome</keyword>